<dbReference type="PANTHER" id="PTHR44196:SF1">
    <property type="entry name" value="DEHYDROGENASE_REDUCTASE SDR FAMILY MEMBER 7B"/>
    <property type="match status" value="1"/>
</dbReference>
<dbReference type="SUPFAM" id="SSF51735">
    <property type="entry name" value="NAD(P)-binding Rossmann-fold domains"/>
    <property type="match status" value="1"/>
</dbReference>
<evidence type="ECO:0000256" key="2">
    <source>
        <dbReference type="ARBA" id="ARBA00023002"/>
    </source>
</evidence>
<dbReference type="RefSeq" id="WP_370717839.1">
    <property type="nucleotide sequence ID" value="NZ_JBGGTQ010000002.1"/>
</dbReference>
<evidence type="ECO:0000313" key="6">
    <source>
        <dbReference type="Proteomes" id="UP001566476"/>
    </source>
</evidence>
<organism evidence="5 6">
    <name type="scientific">Kineococcus mangrovi</name>
    <dbReference type="NCBI Taxonomy" id="1660183"/>
    <lineage>
        <taxon>Bacteria</taxon>
        <taxon>Bacillati</taxon>
        <taxon>Actinomycetota</taxon>
        <taxon>Actinomycetes</taxon>
        <taxon>Kineosporiales</taxon>
        <taxon>Kineosporiaceae</taxon>
        <taxon>Kineococcus</taxon>
    </lineage>
</organism>
<dbReference type="PRINTS" id="PR00081">
    <property type="entry name" value="GDHRDH"/>
</dbReference>
<evidence type="ECO:0000256" key="3">
    <source>
        <dbReference type="RuleBase" id="RU000363"/>
    </source>
</evidence>
<dbReference type="PANTHER" id="PTHR44196">
    <property type="entry name" value="DEHYDROGENASE/REDUCTASE SDR FAMILY MEMBER 7B"/>
    <property type="match status" value="1"/>
</dbReference>
<keyword evidence="4" id="KW-0472">Membrane</keyword>
<keyword evidence="4" id="KW-1133">Transmembrane helix</keyword>
<dbReference type="InterPro" id="IPR002347">
    <property type="entry name" value="SDR_fam"/>
</dbReference>
<proteinExistence type="inferred from homology"/>
<dbReference type="Pfam" id="PF00106">
    <property type="entry name" value="adh_short"/>
    <property type="match status" value="1"/>
</dbReference>
<keyword evidence="6" id="KW-1185">Reference proteome</keyword>
<comment type="similarity">
    <text evidence="1 3">Belongs to the short-chain dehydrogenases/reductases (SDR) family.</text>
</comment>
<name>A0ABV4HXY7_9ACTN</name>
<dbReference type="InterPro" id="IPR036291">
    <property type="entry name" value="NAD(P)-bd_dom_sf"/>
</dbReference>
<gene>
    <name evidence="5" type="ORF">AB2L28_03450</name>
</gene>
<evidence type="ECO:0000313" key="5">
    <source>
        <dbReference type="EMBL" id="MEZ0491286.1"/>
    </source>
</evidence>
<sequence>MQAPPSKRGVAVVTGGSAGLGRAVVRVLADSGWDVAVLARGHDGLAGAVRDVAAAGRRAVGIVCDVSEHEQVEAAADRVEDVLGPVEVWVNDAMTSVFAPFLDTAPEDFERATRVTYLGFVNGTRAALRRMVPRDRGQVVQIGSALAFRGIPLQAAYCGSKHAMVGFTESVITELLHRGSSVHVSMVHMPGMNTTQFGWVRTTLPKHPQPVAPIYQPEACAAVVGSVVDHPRRNTWVGESTVGTILGNRTIAPLLDRYLARTGVSGQQTGQDASTMVGENLWEPVPGDHGAHGEFDDRSWGTSPQIFALRNRRVLTGVAAGAAALAVGLLARGARR</sequence>
<feature type="transmembrane region" description="Helical" evidence="4">
    <location>
        <begin position="314"/>
        <end position="331"/>
    </location>
</feature>
<dbReference type="EMBL" id="JBGGTQ010000002">
    <property type="protein sequence ID" value="MEZ0491286.1"/>
    <property type="molecule type" value="Genomic_DNA"/>
</dbReference>
<dbReference type="PRINTS" id="PR00080">
    <property type="entry name" value="SDRFAMILY"/>
</dbReference>
<dbReference type="NCBIfam" id="NF005495">
    <property type="entry name" value="PRK07109.1"/>
    <property type="match status" value="1"/>
</dbReference>
<comment type="caution">
    <text evidence="5">The sequence shown here is derived from an EMBL/GenBank/DDBJ whole genome shotgun (WGS) entry which is preliminary data.</text>
</comment>
<keyword evidence="4" id="KW-0812">Transmembrane</keyword>
<evidence type="ECO:0000256" key="1">
    <source>
        <dbReference type="ARBA" id="ARBA00006484"/>
    </source>
</evidence>
<evidence type="ECO:0000256" key="4">
    <source>
        <dbReference type="SAM" id="Phobius"/>
    </source>
</evidence>
<dbReference type="Gene3D" id="3.40.50.720">
    <property type="entry name" value="NAD(P)-binding Rossmann-like Domain"/>
    <property type="match status" value="1"/>
</dbReference>
<dbReference type="Proteomes" id="UP001566476">
    <property type="component" value="Unassembled WGS sequence"/>
</dbReference>
<reference evidence="5 6" key="1">
    <citation type="submission" date="2024-07" db="EMBL/GenBank/DDBJ databases">
        <authorList>
            <person name="Thanompreechachai J."/>
            <person name="Duangmal K."/>
        </authorList>
    </citation>
    <scope>NUCLEOTIDE SEQUENCE [LARGE SCALE GENOMIC DNA]</scope>
    <source>
        <strain evidence="5 6">TBRC 1896</strain>
    </source>
</reference>
<accession>A0ABV4HXY7</accession>
<keyword evidence="2" id="KW-0560">Oxidoreductase</keyword>
<protein>
    <submittedName>
        <fullName evidence="5">SDR family oxidoreductase</fullName>
    </submittedName>
</protein>